<dbReference type="Pfam" id="PF13672">
    <property type="entry name" value="PP2C_2"/>
    <property type="match status" value="1"/>
</dbReference>
<dbReference type="SUPFAM" id="SSF81606">
    <property type="entry name" value="PP2C-like"/>
    <property type="match status" value="1"/>
</dbReference>
<evidence type="ECO:0000259" key="1">
    <source>
        <dbReference type="PROSITE" id="PS51746"/>
    </source>
</evidence>
<dbReference type="AlphaFoldDB" id="A0A1F4Z5P3"/>
<feature type="domain" description="PPM-type phosphatase" evidence="1">
    <location>
        <begin position="28"/>
        <end position="314"/>
    </location>
</feature>
<evidence type="ECO:0000313" key="2">
    <source>
        <dbReference type="EMBL" id="OGD01286.1"/>
    </source>
</evidence>
<proteinExistence type="predicted"/>
<accession>A0A1F4Z5P3</accession>
<evidence type="ECO:0000313" key="3">
    <source>
        <dbReference type="Proteomes" id="UP000176822"/>
    </source>
</evidence>
<dbReference type="EMBL" id="MEXM01000015">
    <property type="protein sequence ID" value="OGD01286.1"/>
    <property type="molecule type" value="Genomic_DNA"/>
</dbReference>
<comment type="caution">
    <text evidence="2">The sequence shown here is derived from an EMBL/GenBank/DDBJ whole genome shotgun (WGS) entry which is preliminary data.</text>
</comment>
<dbReference type="PROSITE" id="PS51746">
    <property type="entry name" value="PPM_2"/>
    <property type="match status" value="1"/>
</dbReference>
<dbReference type="InterPro" id="IPR001932">
    <property type="entry name" value="PPM-type_phosphatase-like_dom"/>
</dbReference>
<gene>
    <name evidence="2" type="ORF">A2972_03615</name>
</gene>
<reference evidence="2 3" key="1">
    <citation type="journal article" date="2016" name="Nat. Commun.">
        <title>Thousands of microbial genomes shed light on interconnected biogeochemical processes in an aquifer system.</title>
        <authorList>
            <person name="Anantharaman K."/>
            <person name="Brown C.T."/>
            <person name="Hug L.A."/>
            <person name="Sharon I."/>
            <person name="Castelle C.J."/>
            <person name="Probst A.J."/>
            <person name="Thomas B.C."/>
            <person name="Singh A."/>
            <person name="Wilkins M.J."/>
            <person name="Karaoz U."/>
            <person name="Brodie E.L."/>
            <person name="Williams K.H."/>
            <person name="Hubbard S.S."/>
            <person name="Banfield J.F."/>
        </authorList>
    </citation>
    <scope>NUCLEOTIDE SEQUENCE [LARGE SCALE GENOMIC DNA]</scope>
</reference>
<organism evidence="2 3">
    <name type="scientific">Candidatus Amesbacteria bacterium RIFCSPLOWO2_01_FULL_47_33</name>
    <dbReference type="NCBI Taxonomy" id="1797258"/>
    <lineage>
        <taxon>Bacteria</taxon>
        <taxon>Candidatus Amesiibacteriota</taxon>
    </lineage>
</organism>
<dbReference type="InterPro" id="IPR036457">
    <property type="entry name" value="PPM-type-like_dom_sf"/>
</dbReference>
<sequence length="314" mass="34726">MKKLFAYDGGELQDYFFPETALEGTGIKLSASTVPNGEGKPNEDSFAIVLNEDVLWIGVFDGTTSLRPLEKLKGVTGARFASGFLKNHFPQSDFAATPKNLLLSLNTGLLQEAVALGGDLADTHSLPAAMATVLKIDLKKMTLEFAHVGDTWVVVYGRDGRSDLITEDRNKKFDDEMFALLVQSALERGISLRLAREEDNVKLAVYEMYQRRNNNPDGSGSGLINGDPQVEKYIQTGIVDLSEKMAVLAGTDGLEIQGRQLTDSVYRDFLMKNYLEGGFEKLINLKRESEDADPDWVFTRFKHSDDATGIMVKL</sequence>
<dbReference type="Gene3D" id="3.60.40.10">
    <property type="entry name" value="PPM-type phosphatase domain"/>
    <property type="match status" value="1"/>
</dbReference>
<protein>
    <recommendedName>
        <fullName evidence="1">PPM-type phosphatase domain-containing protein</fullName>
    </recommendedName>
</protein>
<dbReference type="Proteomes" id="UP000176822">
    <property type="component" value="Unassembled WGS sequence"/>
</dbReference>
<name>A0A1F4Z5P3_9BACT</name>